<feature type="region of interest" description="Disordered" evidence="1">
    <location>
        <begin position="834"/>
        <end position="875"/>
    </location>
</feature>
<sequence length="875" mass="93374">MSILKGSHAADAGASDTRVVPIVSSMSVEDLHFELRGDDGRSGSMTMMGIDGEACGDSFGCFGAFGGHGVASSSLLPSIKEEVGTSSASHDRHVGPGAPSWDDHETLPSYQLLGKRPRGLSTLSDPDSLMDGIDGHLSSHMHYARRRPRLNTGSSDDSAFSVPFLLPPLDHNDRQHSRGSHEDANGMSYQDGIFVKQEPVEDSRGHHNEPAGVDYHDMPPPLTDLSDSVSQNTPQPPTNPTTPPFFPPPSSYHGHHDPVAVMRAKSLPVPGPDPHPHPFAPHSHPHTLADSQTGGHEHHGAFDGSHGGCWSSPSQSPVQTTGQQGLVYGYGPPATCACRECAATDGGEGEAARRRTISADGIDGEGWESVVGPLPVKTEIKRERQQEQQHDGESNNNSNNIQCTRQRPARAHSPSCPHSSSSNAMRHCQWPLTMPPTYTHSHGGVHNTHNQTHAPFPPPLPHPHIIKREPHLAPVPLEWTKSHDERLLGVVERLAGPGSRRKRLECRCRDACGCGMEKLWVEVANMLGSGRNDDECRARWKRLTMPDSKSRQWTPEEEALLASLVRIHGSSKWTEIAKLMNEQMGAGIDGFEGRTGKQCRERWHNHCDPRIRKGGWKATEDEIILRKQRALGNRWAAIAKELVGRTENQVKNRFNSLIRRSRGAAKTTTTITAAGSRPLGAQPNPVNPSAPVQPTPGSLTLPIPPAALRLPFASPFPLRVGMIFPGPPLRPGQRHLLPAPSPAQSKTKTLTPIRPKGALPLPHAAAGMYVPMPMGVFIPAAAVHPPPLIAPTPVAPAGPPPPAAAAAAAKANQATGDAAGVNVGVGVSSYATTVAPSSNAPTSPPCTPTSTPELAPAAPAPSAVGGGEREKTVQI</sequence>
<dbReference type="Proteomes" id="UP000041254">
    <property type="component" value="Unassembled WGS sequence"/>
</dbReference>
<keyword evidence="5" id="KW-1185">Reference proteome</keyword>
<feature type="compositionally biased region" description="Pro residues" evidence="1">
    <location>
        <begin position="685"/>
        <end position="694"/>
    </location>
</feature>
<dbReference type="STRING" id="1169540.A0A0G4FPN4"/>
<feature type="domain" description="HTH myb-type" evidence="3">
    <location>
        <begin position="545"/>
        <end position="611"/>
    </location>
</feature>
<dbReference type="PROSITE" id="PS50090">
    <property type="entry name" value="MYB_LIKE"/>
    <property type="match status" value="3"/>
</dbReference>
<feature type="region of interest" description="Disordered" evidence="1">
    <location>
        <begin position="382"/>
        <end position="424"/>
    </location>
</feature>
<feature type="compositionally biased region" description="Pro residues" evidence="1">
    <location>
        <begin position="269"/>
        <end position="279"/>
    </location>
</feature>
<feature type="region of interest" description="Disordered" evidence="1">
    <location>
        <begin position="200"/>
        <end position="326"/>
    </location>
</feature>
<feature type="region of interest" description="Disordered" evidence="1">
    <location>
        <begin position="661"/>
        <end position="695"/>
    </location>
</feature>
<dbReference type="InterPro" id="IPR009057">
    <property type="entry name" value="Homeodomain-like_sf"/>
</dbReference>
<dbReference type="Pfam" id="PF13921">
    <property type="entry name" value="Myb_DNA-bind_6"/>
    <property type="match status" value="1"/>
</dbReference>
<dbReference type="PANTHER" id="PTHR45614:SF25">
    <property type="entry name" value="MYB PROTEIN"/>
    <property type="match status" value="1"/>
</dbReference>
<dbReference type="GO" id="GO:0000978">
    <property type="term" value="F:RNA polymerase II cis-regulatory region sequence-specific DNA binding"/>
    <property type="evidence" value="ECO:0007669"/>
    <property type="project" value="TreeGrafter"/>
</dbReference>
<feature type="compositionally biased region" description="Basic and acidic residues" evidence="1">
    <location>
        <begin position="170"/>
        <end position="184"/>
    </location>
</feature>
<feature type="compositionally biased region" description="Low complexity" evidence="1">
    <location>
        <begin position="664"/>
        <end position="674"/>
    </location>
</feature>
<feature type="compositionally biased region" description="Polar residues" evidence="1">
    <location>
        <begin position="394"/>
        <end position="405"/>
    </location>
</feature>
<feature type="region of interest" description="Disordered" evidence="1">
    <location>
        <begin position="148"/>
        <end position="188"/>
    </location>
</feature>
<feature type="compositionally biased region" description="Low complexity" evidence="1">
    <location>
        <begin position="412"/>
        <end position="422"/>
    </location>
</feature>
<dbReference type="InterPro" id="IPR001005">
    <property type="entry name" value="SANT/Myb"/>
</dbReference>
<dbReference type="SUPFAM" id="SSF46689">
    <property type="entry name" value="Homeodomain-like"/>
    <property type="match status" value="2"/>
</dbReference>
<evidence type="ECO:0000256" key="1">
    <source>
        <dbReference type="SAM" id="MobiDB-lite"/>
    </source>
</evidence>
<dbReference type="PANTHER" id="PTHR45614">
    <property type="entry name" value="MYB PROTEIN-RELATED"/>
    <property type="match status" value="1"/>
</dbReference>
<feature type="compositionally biased region" description="Basic and acidic residues" evidence="1">
    <location>
        <begin position="382"/>
        <end position="393"/>
    </location>
</feature>
<feature type="compositionally biased region" description="Basic and acidic residues" evidence="1">
    <location>
        <begin position="200"/>
        <end position="217"/>
    </location>
</feature>
<dbReference type="OrthoDB" id="2143914at2759"/>
<feature type="region of interest" description="Disordered" evidence="1">
    <location>
        <begin position="84"/>
        <end position="103"/>
    </location>
</feature>
<dbReference type="PROSITE" id="PS51294">
    <property type="entry name" value="HTH_MYB"/>
    <property type="match status" value="2"/>
</dbReference>
<dbReference type="EMBL" id="CDMY01000477">
    <property type="protein sequence ID" value="CEM16417.1"/>
    <property type="molecule type" value="Genomic_DNA"/>
</dbReference>
<evidence type="ECO:0000313" key="5">
    <source>
        <dbReference type="Proteomes" id="UP000041254"/>
    </source>
</evidence>
<feature type="compositionally biased region" description="Pro residues" evidence="1">
    <location>
        <begin position="234"/>
        <end position="250"/>
    </location>
</feature>
<dbReference type="CDD" id="cd00167">
    <property type="entry name" value="SANT"/>
    <property type="match status" value="2"/>
</dbReference>
<dbReference type="SMART" id="SM00717">
    <property type="entry name" value="SANT"/>
    <property type="match status" value="3"/>
</dbReference>
<dbReference type="GO" id="GO:0005634">
    <property type="term" value="C:nucleus"/>
    <property type="evidence" value="ECO:0007669"/>
    <property type="project" value="TreeGrafter"/>
</dbReference>
<evidence type="ECO:0000259" key="3">
    <source>
        <dbReference type="PROSITE" id="PS51294"/>
    </source>
</evidence>
<proteinExistence type="predicted"/>
<reference evidence="4 5" key="1">
    <citation type="submission" date="2014-11" db="EMBL/GenBank/DDBJ databases">
        <authorList>
            <person name="Zhu J."/>
            <person name="Qi W."/>
            <person name="Song R."/>
        </authorList>
    </citation>
    <scope>NUCLEOTIDE SEQUENCE [LARGE SCALE GENOMIC DNA]</scope>
</reference>
<feature type="domain" description="HTH myb-type" evidence="3">
    <location>
        <begin position="612"/>
        <end position="662"/>
    </location>
</feature>
<dbReference type="InParanoid" id="A0A0G4FPN4"/>
<feature type="domain" description="Myb-like" evidence="2">
    <location>
        <begin position="545"/>
        <end position="607"/>
    </location>
</feature>
<feature type="compositionally biased region" description="Low complexity" evidence="1">
    <location>
        <begin position="848"/>
        <end position="863"/>
    </location>
</feature>
<evidence type="ECO:0000313" key="4">
    <source>
        <dbReference type="EMBL" id="CEM16417.1"/>
    </source>
</evidence>
<dbReference type="GO" id="GO:0000981">
    <property type="term" value="F:DNA-binding transcription factor activity, RNA polymerase II-specific"/>
    <property type="evidence" value="ECO:0007669"/>
    <property type="project" value="TreeGrafter"/>
</dbReference>
<evidence type="ECO:0000259" key="2">
    <source>
        <dbReference type="PROSITE" id="PS50090"/>
    </source>
</evidence>
<feature type="domain" description="Myb-like" evidence="2">
    <location>
        <begin position="479"/>
        <end position="544"/>
    </location>
</feature>
<feature type="domain" description="Myb-like" evidence="2">
    <location>
        <begin position="608"/>
        <end position="658"/>
    </location>
</feature>
<gene>
    <name evidence="4" type="ORF">Vbra_726</name>
</gene>
<name>A0A0G4FPN4_VITBC</name>
<dbReference type="Gene3D" id="1.10.10.60">
    <property type="entry name" value="Homeodomain-like"/>
    <property type="match status" value="3"/>
</dbReference>
<protein>
    <submittedName>
        <fullName evidence="4">Uncharacterized protein</fullName>
    </submittedName>
</protein>
<feature type="compositionally biased region" description="Basic and acidic residues" evidence="1">
    <location>
        <begin position="84"/>
        <end position="94"/>
    </location>
</feature>
<feature type="compositionally biased region" description="Polar residues" evidence="1">
    <location>
        <begin position="311"/>
        <end position="324"/>
    </location>
</feature>
<dbReference type="VEuPathDB" id="CryptoDB:Vbra_726"/>
<dbReference type="InterPro" id="IPR017930">
    <property type="entry name" value="Myb_dom"/>
</dbReference>
<dbReference type="InterPro" id="IPR050560">
    <property type="entry name" value="MYB_TF"/>
</dbReference>
<organism evidence="4 5">
    <name type="scientific">Vitrella brassicaformis (strain CCMP3155)</name>
    <dbReference type="NCBI Taxonomy" id="1169540"/>
    <lineage>
        <taxon>Eukaryota</taxon>
        <taxon>Sar</taxon>
        <taxon>Alveolata</taxon>
        <taxon>Colpodellida</taxon>
        <taxon>Vitrellaceae</taxon>
        <taxon>Vitrella</taxon>
    </lineage>
</organism>
<accession>A0A0G4FPN4</accession>
<dbReference type="AlphaFoldDB" id="A0A0G4FPN4"/>